<proteinExistence type="predicted"/>
<protein>
    <recommendedName>
        <fullName evidence="3">GNAT family acetyltransferase</fullName>
    </recommendedName>
</protein>
<sequence length="106" mass="12236">MIDKKLIPVGGLKKEPFSGSHNGMRYLFRGDDGKNSTTFTVFIYPEPWCFEQTPEDQIEQENFPLSEEGMDLAIAWLFEKFEAEKERWLNAAKEMMHTVNKTSAGQ</sequence>
<name>A0A9D2DAT8_9FIRM</name>
<accession>A0A9D2DAT8</accession>
<evidence type="ECO:0000313" key="2">
    <source>
        <dbReference type="Proteomes" id="UP000824017"/>
    </source>
</evidence>
<comment type="caution">
    <text evidence="1">The sequence shown here is derived from an EMBL/GenBank/DDBJ whole genome shotgun (WGS) entry which is preliminary data.</text>
</comment>
<dbReference type="Proteomes" id="UP000824017">
    <property type="component" value="Unassembled WGS sequence"/>
</dbReference>
<organism evidence="1 2">
    <name type="scientific">Candidatus Mediterraneibacter stercorigallinarum</name>
    <dbReference type="NCBI Taxonomy" id="2838686"/>
    <lineage>
        <taxon>Bacteria</taxon>
        <taxon>Bacillati</taxon>
        <taxon>Bacillota</taxon>
        <taxon>Clostridia</taxon>
        <taxon>Lachnospirales</taxon>
        <taxon>Lachnospiraceae</taxon>
        <taxon>Mediterraneibacter</taxon>
    </lineage>
</organism>
<evidence type="ECO:0000313" key="1">
    <source>
        <dbReference type="EMBL" id="HIZ13480.1"/>
    </source>
</evidence>
<evidence type="ECO:0008006" key="3">
    <source>
        <dbReference type="Google" id="ProtNLM"/>
    </source>
</evidence>
<reference evidence="1" key="1">
    <citation type="journal article" date="2021" name="PeerJ">
        <title>Extensive microbial diversity within the chicken gut microbiome revealed by metagenomics and culture.</title>
        <authorList>
            <person name="Gilroy R."/>
            <person name="Ravi A."/>
            <person name="Getino M."/>
            <person name="Pursley I."/>
            <person name="Horton D.L."/>
            <person name="Alikhan N.F."/>
            <person name="Baker D."/>
            <person name="Gharbi K."/>
            <person name="Hall N."/>
            <person name="Watson M."/>
            <person name="Adriaenssens E.M."/>
            <person name="Foster-Nyarko E."/>
            <person name="Jarju S."/>
            <person name="Secka A."/>
            <person name="Antonio M."/>
            <person name="Oren A."/>
            <person name="Chaudhuri R.R."/>
            <person name="La Ragione R."/>
            <person name="Hildebrand F."/>
            <person name="Pallen M.J."/>
        </authorList>
    </citation>
    <scope>NUCLEOTIDE SEQUENCE</scope>
    <source>
        <strain evidence="1">ChiGjej1B1-13045</strain>
    </source>
</reference>
<reference evidence="1" key="2">
    <citation type="submission" date="2021-04" db="EMBL/GenBank/DDBJ databases">
        <authorList>
            <person name="Gilroy R."/>
        </authorList>
    </citation>
    <scope>NUCLEOTIDE SEQUENCE</scope>
    <source>
        <strain evidence="1">ChiGjej1B1-13045</strain>
    </source>
</reference>
<dbReference type="EMBL" id="DXCD01000161">
    <property type="protein sequence ID" value="HIZ13480.1"/>
    <property type="molecule type" value="Genomic_DNA"/>
</dbReference>
<dbReference type="AlphaFoldDB" id="A0A9D2DAT8"/>
<gene>
    <name evidence="1" type="ORF">H9817_06100</name>
</gene>